<sequence>MKHPVPVGASGLWWSIRLAWLRSVVAVDHRLPVSAAMVDGAIDDAVMLPLGSWIPRAERYRCSTRFRLTLRANRR</sequence>
<proteinExistence type="predicted"/>
<dbReference type="AlphaFoldDB" id="A0A2M4B4B9"/>
<evidence type="ECO:0000313" key="2">
    <source>
        <dbReference type="EMBL" id="MBW47832.1"/>
    </source>
</evidence>
<name>A0A2M4B4B9_9DIPT</name>
<dbReference type="EMBL" id="GGFK01014511">
    <property type="protein sequence ID" value="MBW47832.1"/>
    <property type="molecule type" value="Transcribed_RNA"/>
</dbReference>
<evidence type="ECO:0000256" key="1">
    <source>
        <dbReference type="SAM" id="SignalP"/>
    </source>
</evidence>
<protein>
    <submittedName>
        <fullName evidence="2">Putative secreted protein</fullName>
    </submittedName>
</protein>
<organism evidence="2">
    <name type="scientific">Anopheles triannulatus</name>
    <dbReference type="NCBI Taxonomy" id="58253"/>
    <lineage>
        <taxon>Eukaryota</taxon>
        <taxon>Metazoa</taxon>
        <taxon>Ecdysozoa</taxon>
        <taxon>Arthropoda</taxon>
        <taxon>Hexapoda</taxon>
        <taxon>Insecta</taxon>
        <taxon>Pterygota</taxon>
        <taxon>Neoptera</taxon>
        <taxon>Endopterygota</taxon>
        <taxon>Diptera</taxon>
        <taxon>Nematocera</taxon>
        <taxon>Culicoidea</taxon>
        <taxon>Culicidae</taxon>
        <taxon>Anophelinae</taxon>
        <taxon>Anopheles</taxon>
    </lineage>
</organism>
<accession>A0A2M4B4B9</accession>
<feature type="chain" id="PRO_5014649718" evidence="1">
    <location>
        <begin position="27"/>
        <end position="75"/>
    </location>
</feature>
<feature type="signal peptide" evidence="1">
    <location>
        <begin position="1"/>
        <end position="26"/>
    </location>
</feature>
<keyword evidence="1" id="KW-0732">Signal</keyword>
<reference evidence="2" key="1">
    <citation type="submission" date="2018-01" db="EMBL/GenBank/DDBJ databases">
        <title>An insight into the sialome of Amazonian anophelines.</title>
        <authorList>
            <person name="Ribeiro J.M."/>
            <person name="Scarpassa V."/>
            <person name="Calvo E."/>
        </authorList>
    </citation>
    <scope>NUCLEOTIDE SEQUENCE</scope>
    <source>
        <tissue evidence="2">Salivary glands</tissue>
    </source>
</reference>